<dbReference type="RefSeq" id="WP_086201436.1">
    <property type="nucleotide sequence ID" value="NZ_CP027644.1"/>
</dbReference>
<dbReference type="Proteomes" id="UP000218139">
    <property type="component" value="Unassembled WGS sequence"/>
</dbReference>
<gene>
    <name evidence="3" type="ORF">A8C52_06115</name>
    <name evidence="2" type="ORF">PV940_03685</name>
</gene>
<dbReference type="AlphaFoldDB" id="A0A9Q5U2C3"/>
<keyword evidence="1" id="KW-0812">Transmembrane</keyword>
<dbReference type="EMBL" id="JARKHV010000002">
    <property type="protein sequence ID" value="MDF4186137.1"/>
    <property type="molecule type" value="Genomic_DNA"/>
</dbReference>
<dbReference type="EMBL" id="LXZO01000078">
    <property type="protein sequence ID" value="PAY47707.1"/>
    <property type="molecule type" value="Genomic_DNA"/>
</dbReference>
<organism evidence="3 4">
    <name type="scientific">Ligilactobacillus salivarius</name>
    <dbReference type="NCBI Taxonomy" id="1624"/>
    <lineage>
        <taxon>Bacteria</taxon>
        <taxon>Bacillati</taxon>
        <taxon>Bacillota</taxon>
        <taxon>Bacilli</taxon>
        <taxon>Lactobacillales</taxon>
        <taxon>Lactobacillaceae</taxon>
        <taxon>Ligilactobacillus</taxon>
    </lineage>
</organism>
<comment type="caution">
    <text evidence="3">The sequence shown here is derived from an EMBL/GenBank/DDBJ whole genome shotgun (WGS) entry which is preliminary data.</text>
</comment>
<feature type="transmembrane region" description="Helical" evidence="1">
    <location>
        <begin position="41"/>
        <end position="58"/>
    </location>
</feature>
<evidence type="ECO:0000256" key="1">
    <source>
        <dbReference type="SAM" id="Phobius"/>
    </source>
</evidence>
<protein>
    <submittedName>
        <fullName evidence="3">Uncharacterized protein</fullName>
    </submittedName>
</protein>
<feature type="transmembrane region" description="Helical" evidence="1">
    <location>
        <begin position="14"/>
        <end position="35"/>
    </location>
</feature>
<dbReference type="Proteomes" id="UP001213566">
    <property type="component" value="Unassembled WGS sequence"/>
</dbReference>
<accession>A0A9Q5U2C3</accession>
<evidence type="ECO:0000313" key="2">
    <source>
        <dbReference type="EMBL" id="MDF4186137.1"/>
    </source>
</evidence>
<reference evidence="3 4" key="1">
    <citation type="submission" date="2016-05" db="EMBL/GenBank/DDBJ databases">
        <authorList>
            <person name="Lee J.-Y."/>
            <person name="Kim E.B."/>
            <person name="Choi Y.-J."/>
        </authorList>
    </citation>
    <scope>NUCLEOTIDE SEQUENCE [LARGE SCALE GENOMIC DNA]</scope>
    <source>
        <strain evidence="3 4">KLA006</strain>
    </source>
</reference>
<reference evidence="2" key="2">
    <citation type="submission" date="2023-02" db="EMBL/GenBank/DDBJ databases">
        <title>Draft Whole-Genome Sequences of competitive exclusion Lactobacillus salivarius strains for Poultry.</title>
        <authorList>
            <person name="Ma L.M."/>
            <person name="Lopez-Guerra N."/>
            <person name="Zhang G."/>
        </authorList>
    </citation>
    <scope>NUCLEOTIDE SEQUENCE</scope>
    <source>
        <strain evidence="2">Salm-9</strain>
    </source>
</reference>
<keyword evidence="1" id="KW-0472">Membrane</keyword>
<proteinExistence type="predicted"/>
<name>A0A9Q5U2C3_9LACO</name>
<keyword evidence="1" id="KW-1133">Transmembrane helix</keyword>
<evidence type="ECO:0000313" key="3">
    <source>
        <dbReference type="EMBL" id="PAY47707.1"/>
    </source>
</evidence>
<sequence>MKKVFNWLKINDRFWWILIISITLAIIIGTVFFWGWMWKHIYIWIIIYLIFSFFGSGSDEWKKYHGLK</sequence>
<evidence type="ECO:0000313" key="4">
    <source>
        <dbReference type="Proteomes" id="UP000218139"/>
    </source>
</evidence>